<reference evidence="10" key="1">
    <citation type="submission" date="2020-01" db="EMBL/GenBank/DDBJ databases">
        <authorList>
            <person name="Mishra B."/>
        </authorList>
    </citation>
    <scope>NUCLEOTIDE SEQUENCE [LARGE SCALE GENOMIC DNA]</scope>
</reference>
<evidence type="ECO:0000313" key="10">
    <source>
        <dbReference type="EMBL" id="CAA7038559.1"/>
    </source>
</evidence>
<evidence type="ECO:0000256" key="7">
    <source>
        <dbReference type="ARBA" id="ARBA00023146"/>
    </source>
</evidence>
<dbReference type="EC" id="6.1.1.4" evidence="2"/>
<keyword evidence="6" id="KW-0648">Protein biosynthesis</keyword>
<dbReference type="InterPro" id="IPR009008">
    <property type="entry name" value="Val/Leu/Ile-tRNA-synth_edit"/>
</dbReference>
<evidence type="ECO:0000256" key="8">
    <source>
        <dbReference type="ARBA" id="ARBA00030520"/>
    </source>
</evidence>
<evidence type="ECO:0000313" key="11">
    <source>
        <dbReference type="Proteomes" id="UP000467841"/>
    </source>
</evidence>
<dbReference type="GO" id="GO:0006429">
    <property type="term" value="P:leucyl-tRNA aminoacylation"/>
    <property type="evidence" value="ECO:0007669"/>
    <property type="project" value="InterPro"/>
</dbReference>
<dbReference type="EMBL" id="CACVBM020001196">
    <property type="protein sequence ID" value="CAA7038559.1"/>
    <property type="molecule type" value="Genomic_DNA"/>
</dbReference>
<keyword evidence="3" id="KW-0436">Ligase</keyword>
<dbReference type="OrthoDB" id="10249672at2759"/>
<evidence type="ECO:0000256" key="6">
    <source>
        <dbReference type="ARBA" id="ARBA00022917"/>
    </source>
</evidence>
<protein>
    <recommendedName>
        <fullName evidence="2">leucine--tRNA ligase</fullName>
        <ecNumber evidence="2">6.1.1.4</ecNumber>
    </recommendedName>
    <alternativeName>
        <fullName evidence="8">Leucyl-tRNA synthetase</fullName>
    </alternativeName>
</protein>
<comment type="similarity">
    <text evidence="1">Belongs to the class-I aminoacyl-tRNA synthetase family.</text>
</comment>
<dbReference type="SUPFAM" id="SSF52374">
    <property type="entry name" value="Nucleotidylyl transferase"/>
    <property type="match status" value="1"/>
</dbReference>
<dbReference type="PANTHER" id="PTHR45794:SF1">
    <property type="entry name" value="LEUCINE--TRNA LIGASE, CYTOPLASMIC"/>
    <property type="match status" value="1"/>
</dbReference>
<evidence type="ECO:0000256" key="2">
    <source>
        <dbReference type="ARBA" id="ARBA00013164"/>
    </source>
</evidence>
<keyword evidence="11" id="KW-1185">Reference proteome</keyword>
<dbReference type="PANTHER" id="PTHR45794">
    <property type="entry name" value="LEUCYL-TRNA SYNTHETASE"/>
    <property type="match status" value="1"/>
</dbReference>
<name>A0A6D2JMY4_9BRAS</name>
<evidence type="ECO:0000256" key="3">
    <source>
        <dbReference type="ARBA" id="ARBA00022598"/>
    </source>
</evidence>
<dbReference type="InterPro" id="IPR002300">
    <property type="entry name" value="aa-tRNA-synth_Ia"/>
</dbReference>
<gene>
    <name evidence="10" type="ORF">MERR_LOCUS25794</name>
</gene>
<dbReference type="Gene3D" id="3.90.740.10">
    <property type="entry name" value="Valyl/Leucyl/Isoleucyl-tRNA synthetase, editing domain"/>
    <property type="match status" value="1"/>
</dbReference>
<dbReference type="AlphaFoldDB" id="A0A6D2JMY4"/>
<sequence length="406" mass="46266">MASDSISLVKRDRLVEIERKAAKLWEDEQVFKAEAGEGPPKPGEKFFSSFPMPYMNSYLHMGHAFSLSKADFACAYRRLRGANVLLPFAFHCSGNSIKDSVDRIALESREFGEGEEFGDEDEDGIPPEGLSKESEWEIMRSHGFDDYDIKEFKRPYRWFLYFPPAAVEDLRAYGLGCDWRRSFLTTYINPFFDAFVKWQMRKLKSMGKIVKGCGEYMIFSPRLGQPCPDHDRVPGGEGVEPLEYTLIKMQVVEPFPLKLAPLQGKRVFLAAATLRPEIMYGQTDVWVLPDGKYGAYEINETDFFILTERAAFNLAYQDLSKIHRQPSCLLELTGNDLIGLPLRSPLAVHTIIYALPRSNILINKGTGIVTSLPSDAPDEEVIAIIIKKTAHRVWRGNYIQWNPRSR</sequence>
<dbReference type="Proteomes" id="UP000467841">
    <property type="component" value="Unassembled WGS sequence"/>
</dbReference>
<dbReference type="InterPro" id="IPR014729">
    <property type="entry name" value="Rossmann-like_a/b/a_fold"/>
</dbReference>
<accession>A0A6D2JMY4</accession>
<evidence type="ECO:0000259" key="9">
    <source>
        <dbReference type="Pfam" id="PF00133"/>
    </source>
</evidence>
<organism evidence="10 11">
    <name type="scientific">Microthlaspi erraticum</name>
    <dbReference type="NCBI Taxonomy" id="1685480"/>
    <lineage>
        <taxon>Eukaryota</taxon>
        <taxon>Viridiplantae</taxon>
        <taxon>Streptophyta</taxon>
        <taxon>Embryophyta</taxon>
        <taxon>Tracheophyta</taxon>
        <taxon>Spermatophyta</taxon>
        <taxon>Magnoliopsida</taxon>
        <taxon>eudicotyledons</taxon>
        <taxon>Gunneridae</taxon>
        <taxon>Pentapetalae</taxon>
        <taxon>rosids</taxon>
        <taxon>malvids</taxon>
        <taxon>Brassicales</taxon>
        <taxon>Brassicaceae</taxon>
        <taxon>Coluteocarpeae</taxon>
        <taxon>Microthlaspi</taxon>
    </lineage>
</organism>
<dbReference type="GO" id="GO:0005524">
    <property type="term" value="F:ATP binding"/>
    <property type="evidence" value="ECO:0007669"/>
    <property type="project" value="UniProtKB-KW"/>
</dbReference>
<keyword evidence="7" id="KW-0030">Aminoacyl-tRNA synthetase</keyword>
<dbReference type="Gene3D" id="3.40.50.620">
    <property type="entry name" value="HUPs"/>
    <property type="match status" value="1"/>
</dbReference>
<comment type="caution">
    <text evidence="10">The sequence shown here is derived from an EMBL/GenBank/DDBJ whole genome shotgun (WGS) entry which is preliminary data.</text>
</comment>
<evidence type="ECO:0000256" key="5">
    <source>
        <dbReference type="ARBA" id="ARBA00022840"/>
    </source>
</evidence>
<dbReference type="GO" id="GO:0002161">
    <property type="term" value="F:aminoacyl-tRNA deacylase activity"/>
    <property type="evidence" value="ECO:0007669"/>
    <property type="project" value="InterPro"/>
</dbReference>
<dbReference type="InterPro" id="IPR004493">
    <property type="entry name" value="Leu-tRNA-synth_Ia_arc/euk"/>
</dbReference>
<keyword evidence="5" id="KW-0067">ATP-binding</keyword>
<evidence type="ECO:0000256" key="4">
    <source>
        <dbReference type="ARBA" id="ARBA00022741"/>
    </source>
</evidence>
<keyword evidence="4" id="KW-0547">Nucleotide-binding</keyword>
<dbReference type="SUPFAM" id="SSF50677">
    <property type="entry name" value="ValRS/IleRS/LeuRS editing domain"/>
    <property type="match status" value="1"/>
</dbReference>
<evidence type="ECO:0000256" key="1">
    <source>
        <dbReference type="ARBA" id="ARBA00005594"/>
    </source>
</evidence>
<proteinExistence type="inferred from homology"/>
<dbReference type="Pfam" id="PF00133">
    <property type="entry name" value="tRNA-synt_1"/>
    <property type="match status" value="1"/>
</dbReference>
<dbReference type="GO" id="GO:0004823">
    <property type="term" value="F:leucine-tRNA ligase activity"/>
    <property type="evidence" value="ECO:0007669"/>
    <property type="project" value="UniProtKB-EC"/>
</dbReference>
<feature type="domain" description="Aminoacyl-tRNA synthetase class Ia" evidence="9">
    <location>
        <begin position="22"/>
        <end position="105"/>
    </location>
</feature>